<protein>
    <recommendedName>
        <fullName evidence="1">non-specific serine/threonine protein kinase</fullName>
        <ecNumber evidence="1">2.7.11.1</ecNumber>
    </recommendedName>
</protein>
<dbReference type="PROSITE" id="PS50011">
    <property type="entry name" value="PROTEIN_KINASE_DOM"/>
    <property type="match status" value="1"/>
</dbReference>
<comment type="caution">
    <text evidence="11">The sequence shown here is derived from an EMBL/GenBank/DDBJ whole genome shotgun (WGS) entry which is preliminary data.</text>
</comment>
<dbReference type="InterPro" id="IPR011992">
    <property type="entry name" value="EF-hand-dom_pair"/>
</dbReference>
<dbReference type="EMBL" id="CAUYUJ010004136">
    <property type="protein sequence ID" value="CAK0808317.1"/>
    <property type="molecule type" value="Genomic_DNA"/>
</dbReference>
<dbReference type="Gene3D" id="3.30.200.20">
    <property type="entry name" value="Phosphorylase Kinase, domain 1"/>
    <property type="match status" value="1"/>
</dbReference>
<dbReference type="Gene3D" id="1.10.510.10">
    <property type="entry name" value="Transferase(Phosphotransferase) domain 1"/>
    <property type="match status" value="1"/>
</dbReference>
<dbReference type="Pfam" id="PF00069">
    <property type="entry name" value="Pkinase"/>
    <property type="match status" value="1"/>
</dbReference>
<gene>
    <name evidence="11" type="ORF">PCOR1329_LOCUS13953</name>
</gene>
<evidence type="ECO:0000256" key="1">
    <source>
        <dbReference type="ARBA" id="ARBA00012513"/>
    </source>
</evidence>
<evidence type="ECO:0000256" key="7">
    <source>
        <dbReference type="ARBA" id="ARBA00047899"/>
    </source>
</evidence>
<keyword evidence="5" id="KW-0418">Kinase</keyword>
<evidence type="ECO:0000256" key="4">
    <source>
        <dbReference type="ARBA" id="ARBA00022741"/>
    </source>
</evidence>
<dbReference type="InterPro" id="IPR051131">
    <property type="entry name" value="NEK_Ser/Thr_kinase_NIMA"/>
</dbReference>
<evidence type="ECO:0000256" key="8">
    <source>
        <dbReference type="ARBA" id="ARBA00048679"/>
    </source>
</evidence>
<dbReference type="SUPFAM" id="SSF56112">
    <property type="entry name" value="Protein kinase-like (PK-like)"/>
    <property type="match status" value="1"/>
</dbReference>
<feature type="domain" description="Protein kinase" evidence="10">
    <location>
        <begin position="17"/>
        <end position="279"/>
    </location>
</feature>
<proteinExistence type="predicted"/>
<evidence type="ECO:0000256" key="2">
    <source>
        <dbReference type="ARBA" id="ARBA00022527"/>
    </source>
</evidence>
<organism evidence="11 12">
    <name type="scientific">Prorocentrum cordatum</name>
    <dbReference type="NCBI Taxonomy" id="2364126"/>
    <lineage>
        <taxon>Eukaryota</taxon>
        <taxon>Sar</taxon>
        <taxon>Alveolata</taxon>
        <taxon>Dinophyceae</taxon>
        <taxon>Prorocentrales</taxon>
        <taxon>Prorocentraceae</taxon>
        <taxon>Prorocentrum</taxon>
    </lineage>
</organism>
<keyword evidence="6 9" id="KW-0067">ATP-binding</keyword>
<sequence length="514" mass="56219">MAGTAIFREVDLSGFGYKGVSHVGHGHSASAQLVREEGTEDILVAKCVSLAALNPKDQQLAHQEVFLLQELCHPLIVSYHDSFVIDGTNILVILMEYCEGGDLRKLITTKSESGSHFSEDEVMAYFVQIVQALQYIHSVKVLHRDLKTSNIFLTTGDDGQSIVKLGDFGISRVLEGTCDAAVTMVGTPYYMSPEVCRSEPYNWKSDVWALGCVLYEMCMLKHAFESSSLMGLVYKIVSDHYDPIPAFYSQELNDLLRQLLNKQADQRPSVEELLGIPFVCRHVQRVGLFQSDGVASVQRGSAQRSSSARGMSREVLPSQEGQKAFCLPPLSPGAFSVGPRTRLLVLASRIRHRLVANRMNWIATFADFDDRGDGALAPETMRGALAQLDLGLSMTEIGDLVDSLCEGPLVHLSSFESKLVEATSLEAYQLGLSAKKLLEPIAAGVLPTLAQWDVQHRRALDTASFVAGLQQLLPDISAEQVEALLLLADKTQAGEIDYVRFSEEFASAPAGAPP</sequence>
<keyword evidence="4 9" id="KW-0547">Nucleotide-binding</keyword>
<reference evidence="11" key="1">
    <citation type="submission" date="2023-10" db="EMBL/GenBank/DDBJ databases">
        <authorList>
            <person name="Chen Y."/>
            <person name="Shah S."/>
            <person name="Dougan E. K."/>
            <person name="Thang M."/>
            <person name="Chan C."/>
        </authorList>
    </citation>
    <scope>NUCLEOTIDE SEQUENCE [LARGE SCALE GENOMIC DNA]</scope>
</reference>
<dbReference type="InterPro" id="IPR017441">
    <property type="entry name" value="Protein_kinase_ATP_BS"/>
</dbReference>
<name>A0ABN9QQ38_9DINO</name>
<dbReference type="EC" id="2.7.11.1" evidence="1"/>
<keyword evidence="3" id="KW-0808">Transferase</keyword>
<dbReference type="Gene3D" id="1.10.238.10">
    <property type="entry name" value="EF-hand"/>
    <property type="match status" value="1"/>
</dbReference>
<keyword evidence="12" id="KW-1185">Reference proteome</keyword>
<evidence type="ECO:0000259" key="10">
    <source>
        <dbReference type="PROSITE" id="PS50011"/>
    </source>
</evidence>
<dbReference type="PANTHER" id="PTHR44899:SF3">
    <property type="entry name" value="SERINE_THREONINE-PROTEIN KINASE NEK1"/>
    <property type="match status" value="1"/>
</dbReference>
<feature type="binding site" evidence="9">
    <location>
        <position position="46"/>
    </location>
    <ligand>
        <name>ATP</name>
        <dbReference type="ChEBI" id="CHEBI:30616"/>
    </ligand>
</feature>
<evidence type="ECO:0000313" key="12">
    <source>
        <dbReference type="Proteomes" id="UP001189429"/>
    </source>
</evidence>
<comment type="catalytic activity">
    <reaction evidence="7">
        <text>L-threonyl-[protein] + ATP = O-phospho-L-threonyl-[protein] + ADP + H(+)</text>
        <dbReference type="Rhea" id="RHEA:46608"/>
        <dbReference type="Rhea" id="RHEA-COMP:11060"/>
        <dbReference type="Rhea" id="RHEA-COMP:11605"/>
        <dbReference type="ChEBI" id="CHEBI:15378"/>
        <dbReference type="ChEBI" id="CHEBI:30013"/>
        <dbReference type="ChEBI" id="CHEBI:30616"/>
        <dbReference type="ChEBI" id="CHEBI:61977"/>
        <dbReference type="ChEBI" id="CHEBI:456216"/>
        <dbReference type="EC" id="2.7.11.1"/>
    </reaction>
</comment>
<dbReference type="SMART" id="SM00220">
    <property type="entry name" value="S_TKc"/>
    <property type="match status" value="1"/>
</dbReference>
<dbReference type="Proteomes" id="UP001189429">
    <property type="component" value="Unassembled WGS sequence"/>
</dbReference>
<evidence type="ECO:0000256" key="6">
    <source>
        <dbReference type="ARBA" id="ARBA00022840"/>
    </source>
</evidence>
<dbReference type="InterPro" id="IPR008271">
    <property type="entry name" value="Ser/Thr_kinase_AS"/>
</dbReference>
<dbReference type="InterPro" id="IPR011009">
    <property type="entry name" value="Kinase-like_dom_sf"/>
</dbReference>
<dbReference type="PANTHER" id="PTHR44899">
    <property type="entry name" value="CAMK FAMILY PROTEIN KINASE"/>
    <property type="match status" value="1"/>
</dbReference>
<evidence type="ECO:0000313" key="11">
    <source>
        <dbReference type="EMBL" id="CAK0808317.1"/>
    </source>
</evidence>
<evidence type="ECO:0000256" key="5">
    <source>
        <dbReference type="ARBA" id="ARBA00022777"/>
    </source>
</evidence>
<keyword evidence="2" id="KW-0723">Serine/threonine-protein kinase</keyword>
<dbReference type="InterPro" id="IPR000719">
    <property type="entry name" value="Prot_kinase_dom"/>
</dbReference>
<dbReference type="PROSITE" id="PS00107">
    <property type="entry name" value="PROTEIN_KINASE_ATP"/>
    <property type="match status" value="1"/>
</dbReference>
<dbReference type="SUPFAM" id="SSF47473">
    <property type="entry name" value="EF-hand"/>
    <property type="match status" value="1"/>
</dbReference>
<dbReference type="CDD" id="cd08215">
    <property type="entry name" value="STKc_Nek"/>
    <property type="match status" value="1"/>
</dbReference>
<evidence type="ECO:0000256" key="9">
    <source>
        <dbReference type="PROSITE-ProRule" id="PRU10141"/>
    </source>
</evidence>
<comment type="catalytic activity">
    <reaction evidence="8">
        <text>L-seryl-[protein] + ATP = O-phospho-L-seryl-[protein] + ADP + H(+)</text>
        <dbReference type="Rhea" id="RHEA:17989"/>
        <dbReference type="Rhea" id="RHEA-COMP:9863"/>
        <dbReference type="Rhea" id="RHEA-COMP:11604"/>
        <dbReference type="ChEBI" id="CHEBI:15378"/>
        <dbReference type="ChEBI" id="CHEBI:29999"/>
        <dbReference type="ChEBI" id="CHEBI:30616"/>
        <dbReference type="ChEBI" id="CHEBI:83421"/>
        <dbReference type="ChEBI" id="CHEBI:456216"/>
        <dbReference type="EC" id="2.7.11.1"/>
    </reaction>
</comment>
<accession>A0ABN9QQ38</accession>
<evidence type="ECO:0000256" key="3">
    <source>
        <dbReference type="ARBA" id="ARBA00022679"/>
    </source>
</evidence>
<dbReference type="PROSITE" id="PS00108">
    <property type="entry name" value="PROTEIN_KINASE_ST"/>
    <property type="match status" value="1"/>
</dbReference>